<accession>A0A0F6YLZ1</accession>
<evidence type="ECO:0008006" key="4">
    <source>
        <dbReference type="Google" id="ProtNLM"/>
    </source>
</evidence>
<gene>
    <name evidence="2" type="ORF">DB32_007240</name>
</gene>
<evidence type="ECO:0000313" key="3">
    <source>
        <dbReference type="Proteomes" id="UP000034883"/>
    </source>
</evidence>
<dbReference type="KEGG" id="samy:DB32_007240"/>
<dbReference type="STRING" id="927083.DB32_007240"/>
<organism evidence="2 3">
    <name type="scientific">Sandaracinus amylolyticus</name>
    <dbReference type="NCBI Taxonomy" id="927083"/>
    <lineage>
        <taxon>Bacteria</taxon>
        <taxon>Pseudomonadati</taxon>
        <taxon>Myxococcota</taxon>
        <taxon>Polyangia</taxon>
        <taxon>Polyangiales</taxon>
        <taxon>Sandaracinaceae</taxon>
        <taxon>Sandaracinus</taxon>
    </lineage>
</organism>
<sequence length="732" mass="75565">MRIVALVISIVASGLVASGASAQDAGTPELDEFRRMVDADPFTAEESDPIGTSAGDAEMRTMRLPEPEEIVEERIPPVSGDVLTAIPGVRETEHRAEIELREGVAIVHERITLTSSARVPAEARYRLAVPEGAVLVALEVCAAGACRTGIADRTTGPLGAYDDAARASGSSAAPIAHATNARDERGDAIVVRAAPVRRAGLEVRVAWAVRTIVRGGRVRFLVPARGNDARVVDTRWTVRAIDLVAPSIDGVPIETREETRPSSVPIALGATLPLTAGVRATASSVPCAAGRCARLRVVAGRPSIAGGDVIVAIDASPSTVASARGRIAPTVRTLLSMLPSGARVRVVAFAARAEEVGASWVAPTAVDSGALDLAVERELGSATRFEALWALVGPWARRGTRVVIVGDGGLTASATGAGAFASAAREGVILASVDVADRASTTALRSAIEGANGVVIDAGAEAQGATAGRGSEPLVARLTSALAPVAMRAVSVRIGDTRHALGVLREGEELVWEGPLSGATTSASITVDGTTTRASAAGAEIGPALTALADRGATALAAIDASDVARGDAGSCRARGPYASNSGVVARGETIALAHTRRCDPPPATSALDRPRREHRSGVPARVLLASLRRRVIPPARACFRADRAGRASYQERAELRVELADREIVAVQVGGAIEEALRTCLEGALDGLDVPGFDGRVIVTWPLYTAPTLPPPVLELRSDVADEVDRVATPE</sequence>
<reference evidence="2 3" key="1">
    <citation type="submission" date="2015-03" db="EMBL/GenBank/DDBJ databases">
        <title>Genome assembly of Sandaracinus amylolyticus DSM 53668.</title>
        <authorList>
            <person name="Sharma G."/>
            <person name="Subramanian S."/>
        </authorList>
    </citation>
    <scope>NUCLEOTIDE SEQUENCE [LARGE SCALE GENOMIC DNA]</scope>
    <source>
        <strain evidence="2 3">DSM 53668</strain>
    </source>
</reference>
<name>A0A0F6YLZ1_9BACT</name>
<keyword evidence="3" id="KW-1185">Reference proteome</keyword>
<evidence type="ECO:0000256" key="1">
    <source>
        <dbReference type="SAM" id="SignalP"/>
    </source>
</evidence>
<feature type="chain" id="PRO_5002512539" description="VWFA domain-containing protein" evidence="1">
    <location>
        <begin position="23"/>
        <end position="732"/>
    </location>
</feature>
<feature type="signal peptide" evidence="1">
    <location>
        <begin position="1"/>
        <end position="22"/>
    </location>
</feature>
<dbReference type="Proteomes" id="UP000034883">
    <property type="component" value="Chromosome"/>
</dbReference>
<keyword evidence="1" id="KW-0732">Signal</keyword>
<protein>
    <recommendedName>
        <fullName evidence="4">VWFA domain-containing protein</fullName>
    </recommendedName>
</protein>
<evidence type="ECO:0000313" key="2">
    <source>
        <dbReference type="EMBL" id="AKF10091.1"/>
    </source>
</evidence>
<dbReference type="EMBL" id="CP011125">
    <property type="protein sequence ID" value="AKF10091.1"/>
    <property type="molecule type" value="Genomic_DNA"/>
</dbReference>
<dbReference type="AlphaFoldDB" id="A0A0F6YLZ1"/>
<dbReference type="RefSeq" id="WP_053237085.1">
    <property type="nucleotide sequence ID" value="NZ_CP011125.1"/>
</dbReference>
<proteinExistence type="predicted"/>